<reference evidence="2" key="1">
    <citation type="submission" date="2019-03" db="EMBL/GenBank/DDBJ databases">
        <authorList>
            <person name="Mank J."/>
            <person name="Almeida P."/>
        </authorList>
    </citation>
    <scope>NUCLEOTIDE SEQUENCE</scope>
    <source>
        <strain evidence="2">78183</strain>
    </source>
</reference>
<protein>
    <submittedName>
        <fullName evidence="2">Uncharacterized protein</fullName>
    </submittedName>
</protein>
<feature type="transmembrane region" description="Helical" evidence="1">
    <location>
        <begin position="27"/>
        <end position="45"/>
    </location>
</feature>
<organism evidence="2">
    <name type="scientific">Salix viminalis</name>
    <name type="common">Common osier</name>
    <name type="synonym">Basket willow</name>
    <dbReference type="NCBI Taxonomy" id="40686"/>
    <lineage>
        <taxon>Eukaryota</taxon>
        <taxon>Viridiplantae</taxon>
        <taxon>Streptophyta</taxon>
        <taxon>Embryophyta</taxon>
        <taxon>Tracheophyta</taxon>
        <taxon>Spermatophyta</taxon>
        <taxon>Magnoliopsida</taxon>
        <taxon>eudicotyledons</taxon>
        <taxon>Gunneridae</taxon>
        <taxon>Pentapetalae</taxon>
        <taxon>rosids</taxon>
        <taxon>fabids</taxon>
        <taxon>Malpighiales</taxon>
        <taxon>Salicaceae</taxon>
        <taxon>Saliceae</taxon>
        <taxon>Salix</taxon>
    </lineage>
</organism>
<dbReference type="AlphaFoldDB" id="A0A6N2MQ87"/>
<accession>A0A6N2MQ87</accession>
<dbReference type="EMBL" id="CAADRP010001929">
    <property type="protein sequence ID" value="VFU56544.1"/>
    <property type="molecule type" value="Genomic_DNA"/>
</dbReference>
<sequence>MWLPQHNDSSNLSRLRQSARHQVKKRGTFLFSFFLVSVILLRVLVSSSRNVYGFIFFSLTVSVLPYQFLKGNWVVLRELSRDYLKLGADILVRRAVKLFWIILDLVGDDNKITYQYVSNCKF</sequence>
<keyword evidence="1" id="KW-0472">Membrane</keyword>
<evidence type="ECO:0000313" key="2">
    <source>
        <dbReference type="EMBL" id="VFU56544.1"/>
    </source>
</evidence>
<keyword evidence="1" id="KW-0812">Transmembrane</keyword>
<proteinExistence type="predicted"/>
<keyword evidence="1" id="KW-1133">Transmembrane helix</keyword>
<evidence type="ECO:0000256" key="1">
    <source>
        <dbReference type="SAM" id="Phobius"/>
    </source>
</evidence>
<gene>
    <name evidence="2" type="ORF">SVIM_LOCUS405934</name>
</gene>
<feature type="transmembrane region" description="Helical" evidence="1">
    <location>
        <begin position="51"/>
        <end position="69"/>
    </location>
</feature>
<name>A0A6N2MQ87_SALVM</name>